<dbReference type="Pfam" id="PF14038">
    <property type="entry name" value="YqzE"/>
    <property type="match status" value="1"/>
</dbReference>
<gene>
    <name evidence="1" type="ORF">SAMN04487969_11840</name>
</gene>
<proteinExistence type="predicted"/>
<keyword evidence="2" id="KW-1185">Reference proteome</keyword>
<accession>A0A1I2GTE7</accession>
<dbReference type="EMBL" id="FONN01000018">
    <property type="protein sequence ID" value="SFF20905.1"/>
    <property type="molecule type" value="Genomic_DNA"/>
</dbReference>
<dbReference type="Proteomes" id="UP000183410">
    <property type="component" value="Unassembled WGS sequence"/>
</dbReference>
<organism evidence="1 2">
    <name type="scientific">Paenibacillus algorifonticola</name>
    <dbReference type="NCBI Taxonomy" id="684063"/>
    <lineage>
        <taxon>Bacteria</taxon>
        <taxon>Bacillati</taxon>
        <taxon>Bacillota</taxon>
        <taxon>Bacilli</taxon>
        <taxon>Bacillales</taxon>
        <taxon>Paenibacillaceae</taxon>
        <taxon>Paenibacillus</taxon>
    </lineage>
</organism>
<evidence type="ECO:0000313" key="1">
    <source>
        <dbReference type="EMBL" id="SFF20905.1"/>
    </source>
</evidence>
<sequence length="89" mass="10587">MHVYDWRWQGKLISSTTQAKRGAAEMASGDDLIKYVTVQVVQYMEKPKDERKQMKASAKAIREPWLTRWFGWGPVSLIMWWRGKSERQR</sequence>
<protein>
    <submittedName>
        <fullName evidence="1">YqzE-like protein</fullName>
    </submittedName>
</protein>
<dbReference type="InterPro" id="IPR025622">
    <property type="entry name" value="YqzE"/>
</dbReference>
<evidence type="ECO:0000313" key="2">
    <source>
        <dbReference type="Proteomes" id="UP000183410"/>
    </source>
</evidence>
<dbReference type="RefSeq" id="WP_231594112.1">
    <property type="nucleotide sequence ID" value="NZ_FONN01000018.1"/>
</dbReference>
<dbReference type="AlphaFoldDB" id="A0A1I2GTE7"/>
<reference evidence="2" key="1">
    <citation type="submission" date="2016-10" db="EMBL/GenBank/DDBJ databases">
        <authorList>
            <person name="Varghese N."/>
            <person name="Submissions S."/>
        </authorList>
    </citation>
    <scope>NUCLEOTIDE SEQUENCE [LARGE SCALE GENOMIC DNA]</scope>
    <source>
        <strain evidence="2">CGMCC 1.10223</strain>
    </source>
</reference>
<name>A0A1I2GTE7_9BACL</name>